<name>A0A2P2JGF4_RHIMU</name>
<accession>A0A2P2JGF4</accession>
<comment type="similarity">
    <text evidence="2">Belongs to the AMY1 family.</text>
</comment>
<evidence type="ECO:0000256" key="1">
    <source>
        <dbReference type="ARBA" id="ARBA00004123"/>
    </source>
</evidence>
<comment type="subcellular location">
    <subcellularLocation>
        <location evidence="1">Nucleus</location>
    </subcellularLocation>
</comment>
<proteinExistence type="inferred from homology"/>
<evidence type="ECO:0000313" key="4">
    <source>
        <dbReference type="EMBL" id="MBW92554.1"/>
    </source>
</evidence>
<dbReference type="InterPro" id="IPR026060">
    <property type="entry name" value="AMY1"/>
</dbReference>
<reference evidence="4" key="1">
    <citation type="submission" date="2018-02" db="EMBL/GenBank/DDBJ databases">
        <title>Rhizophora mucronata_Transcriptome.</title>
        <authorList>
            <person name="Meera S.P."/>
            <person name="Sreeshan A."/>
            <person name="Augustine A."/>
        </authorList>
    </citation>
    <scope>NUCLEOTIDE SEQUENCE</scope>
    <source>
        <tissue evidence="4">Leaf</tissue>
    </source>
</reference>
<protein>
    <submittedName>
        <fullName evidence="4">Uncharacterized protein</fullName>
    </submittedName>
</protein>
<keyword evidence="3" id="KW-0539">Nucleus</keyword>
<dbReference type="GO" id="GO:0005634">
    <property type="term" value="C:nucleus"/>
    <property type="evidence" value="ECO:0007669"/>
    <property type="project" value="UniProtKB-SubCell"/>
</dbReference>
<sequence>MHMNALMLMCVYIVVKDELLFHRFVQQKLGGPTISEYEKLQAEMHDLQTRYSELLAAHQKACKEVRFVLHDSDMYYGASFAKCDHVNWQELLYLYIS</sequence>
<evidence type="ECO:0000256" key="2">
    <source>
        <dbReference type="ARBA" id="ARBA00009389"/>
    </source>
</evidence>
<dbReference type="AlphaFoldDB" id="A0A2P2JGF4"/>
<evidence type="ECO:0000256" key="3">
    <source>
        <dbReference type="ARBA" id="ARBA00023242"/>
    </source>
</evidence>
<dbReference type="PANTHER" id="PTHR13168:SF0">
    <property type="entry name" value="C-MYC-BINDING PROTEIN"/>
    <property type="match status" value="1"/>
</dbReference>
<dbReference type="GO" id="GO:0003713">
    <property type="term" value="F:transcription coactivator activity"/>
    <property type="evidence" value="ECO:0007669"/>
    <property type="project" value="InterPro"/>
</dbReference>
<organism evidence="4">
    <name type="scientific">Rhizophora mucronata</name>
    <name type="common">Asiatic mangrove</name>
    <dbReference type="NCBI Taxonomy" id="61149"/>
    <lineage>
        <taxon>Eukaryota</taxon>
        <taxon>Viridiplantae</taxon>
        <taxon>Streptophyta</taxon>
        <taxon>Embryophyta</taxon>
        <taxon>Tracheophyta</taxon>
        <taxon>Spermatophyta</taxon>
        <taxon>Magnoliopsida</taxon>
        <taxon>eudicotyledons</taxon>
        <taxon>Gunneridae</taxon>
        <taxon>Pentapetalae</taxon>
        <taxon>rosids</taxon>
        <taxon>fabids</taxon>
        <taxon>Malpighiales</taxon>
        <taxon>Rhizophoraceae</taxon>
        <taxon>Rhizophora</taxon>
    </lineage>
</organism>
<dbReference type="PANTHER" id="PTHR13168">
    <property type="entry name" value="ASSOCIATE OF C-MYC AMY-1"/>
    <property type="match status" value="1"/>
</dbReference>
<dbReference type="EMBL" id="GGEC01012071">
    <property type="protein sequence ID" value="MBW92554.1"/>
    <property type="molecule type" value="Transcribed_RNA"/>
</dbReference>